<dbReference type="GO" id="GO:0000492">
    <property type="term" value="P:box C/D snoRNP assembly"/>
    <property type="evidence" value="ECO:0007669"/>
    <property type="project" value="TreeGrafter"/>
</dbReference>
<dbReference type="GO" id="GO:0000463">
    <property type="term" value="P:maturation of LSU-rRNA from tricistronic rRNA transcript (SSU-rRNA, 5.8S rRNA, LSU-rRNA)"/>
    <property type="evidence" value="ECO:0007669"/>
    <property type="project" value="TreeGrafter"/>
</dbReference>
<dbReference type="GO" id="GO:0005634">
    <property type="term" value="C:nucleus"/>
    <property type="evidence" value="ECO:0007669"/>
    <property type="project" value="TreeGrafter"/>
</dbReference>
<dbReference type="GO" id="GO:0070761">
    <property type="term" value="C:pre-snoRNP complex"/>
    <property type="evidence" value="ECO:0007669"/>
    <property type="project" value="TreeGrafter"/>
</dbReference>
<evidence type="ECO:0000259" key="2">
    <source>
        <dbReference type="Pfam" id="PF25790"/>
    </source>
</evidence>
<dbReference type="InterPro" id="IPR057721">
    <property type="entry name" value="BCD1_alpha/beta"/>
</dbReference>
<dbReference type="PANTHER" id="PTHR13483:SF11">
    <property type="entry name" value="ZINC FINGER HIT DOMAIN-CONTAINING PROTEIN 3"/>
    <property type="match status" value="1"/>
</dbReference>
<evidence type="ECO:0000313" key="3">
    <source>
        <dbReference type="EMBL" id="KAF3000160.1"/>
    </source>
</evidence>
<dbReference type="InterPro" id="IPR051639">
    <property type="entry name" value="BCD1"/>
</dbReference>
<feature type="compositionally biased region" description="Polar residues" evidence="1">
    <location>
        <begin position="180"/>
        <end position="211"/>
    </location>
</feature>
<evidence type="ECO:0000313" key="4">
    <source>
        <dbReference type="Proteomes" id="UP000801428"/>
    </source>
</evidence>
<organism evidence="3 4">
    <name type="scientific">Curvularia kusanoi</name>
    <name type="common">Cochliobolus kusanoi</name>
    <dbReference type="NCBI Taxonomy" id="90978"/>
    <lineage>
        <taxon>Eukaryota</taxon>
        <taxon>Fungi</taxon>
        <taxon>Dikarya</taxon>
        <taxon>Ascomycota</taxon>
        <taxon>Pezizomycotina</taxon>
        <taxon>Dothideomycetes</taxon>
        <taxon>Pleosporomycetidae</taxon>
        <taxon>Pleosporales</taxon>
        <taxon>Pleosporineae</taxon>
        <taxon>Pleosporaceae</taxon>
        <taxon>Curvularia</taxon>
    </lineage>
</organism>
<feature type="region of interest" description="Disordered" evidence="1">
    <location>
        <begin position="158"/>
        <end position="233"/>
    </location>
</feature>
<reference evidence="3" key="1">
    <citation type="submission" date="2019-04" db="EMBL/GenBank/DDBJ databases">
        <title>Sequencing of skin fungus with MAO and IRED activity.</title>
        <authorList>
            <person name="Marsaioli A.J."/>
            <person name="Bonatto J.M.C."/>
            <person name="Reis Junior O."/>
        </authorList>
    </citation>
    <scope>NUCLEOTIDE SEQUENCE</scope>
    <source>
        <strain evidence="3">30M1</strain>
    </source>
</reference>
<dbReference type="AlphaFoldDB" id="A0A9P4TBF5"/>
<dbReference type="OrthoDB" id="272357at2759"/>
<proteinExistence type="predicted"/>
<accession>A0A9P4TBF5</accession>
<feature type="compositionally biased region" description="Polar residues" evidence="1">
    <location>
        <begin position="221"/>
        <end position="231"/>
    </location>
</feature>
<evidence type="ECO:0000256" key="1">
    <source>
        <dbReference type="SAM" id="MobiDB-lite"/>
    </source>
</evidence>
<sequence>MNPASGQAKDLPAYSPTIAISLMHLKLCSGKRDPTKYVKKADLATPAGIDHDYNFLSGIERDLEKSEKSVVEKGLDVDLNARPKGDRSQGMDYHFAAAGVKVIRAPKGMSRSKENKTHRSKSGNRNIIWTVEWIGEDKSRTLTQSSAVEPIYRLHPLHESPASRKKRKRDVEVSSVPDEQPSNSDAAAQNTSSRPLSVEPSQGQVAASPATSAPLEGAPAPSSQSEATASSAPREERYTFYLFRPRTSSARRVLIPITSSSTLGEVLRGNTVEEYPTIYYFSSREPKLSEDFVLDEQYRQEEGEQQREFEELMRDVDPEILKRLKEDETGSSKRGEEVDSKKILDVLKQDLGGL</sequence>
<keyword evidence="4" id="KW-1185">Reference proteome</keyword>
<dbReference type="Pfam" id="PF25790">
    <property type="entry name" value="BCD1"/>
    <property type="match status" value="1"/>
</dbReference>
<gene>
    <name evidence="3" type="ORF">E8E13_005767</name>
</gene>
<dbReference type="Proteomes" id="UP000801428">
    <property type="component" value="Unassembled WGS sequence"/>
</dbReference>
<dbReference type="EMBL" id="SWKU01000015">
    <property type="protein sequence ID" value="KAF3000160.1"/>
    <property type="molecule type" value="Genomic_DNA"/>
</dbReference>
<dbReference type="PANTHER" id="PTHR13483">
    <property type="entry name" value="BOX C_D SNORNA PROTEIN 1-RELATED"/>
    <property type="match status" value="1"/>
</dbReference>
<comment type="caution">
    <text evidence="3">The sequence shown here is derived from an EMBL/GenBank/DDBJ whole genome shotgun (WGS) entry which is preliminary data.</text>
</comment>
<name>A0A9P4TBF5_CURKU</name>
<feature type="domain" description="BCD1 alpha/beta" evidence="2">
    <location>
        <begin position="93"/>
        <end position="283"/>
    </location>
</feature>
<dbReference type="GO" id="GO:0048254">
    <property type="term" value="P:snoRNA localization"/>
    <property type="evidence" value="ECO:0007669"/>
    <property type="project" value="TreeGrafter"/>
</dbReference>
<protein>
    <recommendedName>
        <fullName evidence="2">BCD1 alpha/beta domain-containing protein</fullName>
    </recommendedName>
</protein>